<keyword evidence="7" id="KW-1185">Reference proteome</keyword>
<dbReference type="Gene3D" id="3.30.560.10">
    <property type="entry name" value="Glucose Oxidase, domain 3"/>
    <property type="match status" value="1"/>
</dbReference>
<dbReference type="SUPFAM" id="SSF51905">
    <property type="entry name" value="FAD/NAD(P)-binding domain"/>
    <property type="match status" value="1"/>
</dbReference>
<dbReference type="EMBL" id="JALJOT010000001">
    <property type="protein sequence ID" value="KAK9918819.1"/>
    <property type="molecule type" value="Genomic_DNA"/>
</dbReference>
<comment type="similarity">
    <text evidence="2">Belongs to the GMC oxidoreductase family.</text>
</comment>
<dbReference type="Pfam" id="PF00732">
    <property type="entry name" value="GMC_oxred_N"/>
    <property type="match status" value="1"/>
</dbReference>
<dbReference type="Pfam" id="PF05199">
    <property type="entry name" value="GMC_oxred_C"/>
    <property type="match status" value="1"/>
</dbReference>
<keyword evidence="4" id="KW-0274">FAD</keyword>
<accession>A0ABR2Z3P8</accession>
<name>A0ABR2Z3P8_9CHLO</name>
<evidence type="ECO:0000256" key="3">
    <source>
        <dbReference type="ARBA" id="ARBA00022630"/>
    </source>
</evidence>
<proteinExistence type="inferred from homology"/>
<dbReference type="PIRSF" id="PIRSF000137">
    <property type="entry name" value="Alcohol_oxidase"/>
    <property type="match status" value="1"/>
</dbReference>
<feature type="domain" description="Glucose-methanol-choline oxidoreductase N-terminal" evidence="5">
    <location>
        <begin position="309"/>
        <end position="323"/>
    </location>
</feature>
<protein>
    <recommendedName>
        <fullName evidence="5">Glucose-methanol-choline oxidoreductase N-terminal domain-containing protein</fullName>
    </recommendedName>
</protein>
<dbReference type="InterPro" id="IPR007867">
    <property type="entry name" value="GMC_OxRtase_C"/>
</dbReference>
<organism evidence="6 7">
    <name type="scientific">Coccomyxa subellipsoidea</name>
    <dbReference type="NCBI Taxonomy" id="248742"/>
    <lineage>
        <taxon>Eukaryota</taxon>
        <taxon>Viridiplantae</taxon>
        <taxon>Chlorophyta</taxon>
        <taxon>core chlorophytes</taxon>
        <taxon>Trebouxiophyceae</taxon>
        <taxon>Trebouxiophyceae incertae sedis</taxon>
        <taxon>Coccomyxaceae</taxon>
        <taxon>Coccomyxa</taxon>
    </lineage>
</organism>
<dbReference type="InterPro" id="IPR036188">
    <property type="entry name" value="FAD/NAD-bd_sf"/>
</dbReference>
<evidence type="ECO:0000256" key="1">
    <source>
        <dbReference type="ARBA" id="ARBA00001974"/>
    </source>
</evidence>
<reference evidence="6 7" key="1">
    <citation type="journal article" date="2024" name="Nat. Commun.">
        <title>Phylogenomics reveals the evolutionary origins of lichenization in chlorophyte algae.</title>
        <authorList>
            <person name="Puginier C."/>
            <person name="Libourel C."/>
            <person name="Otte J."/>
            <person name="Skaloud P."/>
            <person name="Haon M."/>
            <person name="Grisel S."/>
            <person name="Petersen M."/>
            <person name="Berrin J.G."/>
            <person name="Delaux P.M."/>
            <person name="Dal Grande F."/>
            <person name="Keller J."/>
        </authorList>
    </citation>
    <scope>NUCLEOTIDE SEQUENCE [LARGE SCALE GENOMIC DNA]</scope>
    <source>
        <strain evidence="6 7">SAG 216-7</strain>
    </source>
</reference>
<dbReference type="PANTHER" id="PTHR11552">
    <property type="entry name" value="GLUCOSE-METHANOL-CHOLINE GMC OXIDOREDUCTASE"/>
    <property type="match status" value="1"/>
</dbReference>
<evidence type="ECO:0000259" key="5">
    <source>
        <dbReference type="PROSITE" id="PS00624"/>
    </source>
</evidence>
<dbReference type="PROSITE" id="PS00624">
    <property type="entry name" value="GMC_OXRED_2"/>
    <property type="match status" value="1"/>
</dbReference>
<comment type="cofactor">
    <cofactor evidence="1">
        <name>FAD</name>
        <dbReference type="ChEBI" id="CHEBI:57692"/>
    </cofactor>
</comment>
<evidence type="ECO:0000313" key="7">
    <source>
        <dbReference type="Proteomes" id="UP001491310"/>
    </source>
</evidence>
<evidence type="ECO:0000256" key="4">
    <source>
        <dbReference type="ARBA" id="ARBA00022827"/>
    </source>
</evidence>
<dbReference type="PANTHER" id="PTHR11552:SF147">
    <property type="entry name" value="CHOLINE DEHYDROGENASE, MITOCHONDRIAL"/>
    <property type="match status" value="1"/>
</dbReference>
<keyword evidence="3" id="KW-0285">Flavoprotein</keyword>
<sequence>MVASQSMFLGTRPAIRTPVLPNGRTGHGCAGRRALRVRAIIKSDNPAAEKYDFILVGGGTAGCVLANRLTADGTKKVLLLEAGGVNEAKEVRTPAGLPRLFKSALDWNLYSSLQQTANDRSIYLARGKLLGGSSATNATLYHRGAAADYDAWGVPGWTSQDALRWFIQAENNCRGIEDGVHGTGGLMRVENPRYNNPLHEVFFQSANQAGLPENDNFNDWRRSQAGYGEFQVTHRKGERADCFRMYLEPVLGRSNLTVLTGAKTLKIETERASSAVTVSRGVTFQLNGQDGSKHSAELAAGGEVVLCAGSMHSPQILQLSGIGPEAQLRSKDIPVVANLAGVGQNMQDHPACLSAFYLKESAGPISVTDELLHTNGRIRARAILKYLLFKKGPLATTGCDHGAFVSTAGQKLPDLQIRFVPGLALDPDGIGSYTAFGKMKDQKWPSGVTFQLLGVRPKSRGSVSLRSDDPWDAPKLDIGYLTDKEGADLATLRSGIKLSREIAAQPAFGAYVGDELHPGAAASSDAAIDAFIRDTVHSGNANVGTCSMGASSEGNAVVDSSLRVFGIRGLRIADASVIPVIPGGQTGAATVMVAERAAQILLGVEQKETPAAVPAAQPALA</sequence>
<dbReference type="SUPFAM" id="SSF54373">
    <property type="entry name" value="FAD-linked reductases, C-terminal domain"/>
    <property type="match status" value="1"/>
</dbReference>
<gene>
    <name evidence="6" type="ORF">WJX75_007199</name>
</gene>
<dbReference type="InterPro" id="IPR012132">
    <property type="entry name" value="GMC_OxRdtase"/>
</dbReference>
<evidence type="ECO:0000256" key="2">
    <source>
        <dbReference type="ARBA" id="ARBA00010790"/>
    </source>
</evidence>
<evidence type="ECO:0000313" key="6">
    <source>
        <dbReference type="EMBL" id="KAK9918819.1"/>
    </source>
</evidence>
<dbReference type="InterPro" id="IPR000172">
    <property type="entry name" value="GMC_OxRdtase_N"/>
</dbReference>
<comment type="caution">
    <text evidence="6">The sequence shown here is derived from an EMBL/GenBank/DDBJ whole genome shotgun (WGS) entry which is preliminary data.</text>
</comment>
<dbReference type="Proteomes" id="UP001491310">
    <property type="component" value="Unassembled WGS sequence"/>
</dbReference>
<dbReference type="Gene3D" id="3.50.50.60">
    <property type="entry name" value="FAD/NAD(P)-binding domain"/>
    <property type="match status" value="1"/>
</dbReference>